<organism evidence="2 3">
    <name type="scientific">Bradyrhizobium cajani</name>
    <dbReference type="NCBI Taxonomy" id="1928661"/>
    <lineage>
        <taxon>Bacteria</taxon>
        <taxon>Pseudomonadati</taxon>
        <taxon>Pseudomonadota</taxon>
        <taxon>Alphaproteobacteria</taxon>
        <taxon>Hyphomicrobiales</taxon>
        <taxon>Nitrobacteraceae</taxon>
        <taxon>Bradyrhizobium</taxon>
    </lineage>
</organism>
<keyword evidence="3" id="KW-1185">Reference proteome</keyword>
<evidence type="ECO:0000313" key="2">
    <source>
        <dbReference type="EMBL" id="MVT71552.1"/>
    </source>
</evidence>
<evidence type="ECO:0000313" key="3">
    <source>
        <dbReference type="Proteomes" id="UP000449969"/>
    </source>
</evidence>
<name>A0A844T7R6_9BRAD</name>
<dbReference type="InterPro" id="IPR001296">
    <property type="entry name" value="Glyco_trans_1"/>
</dbReference>
<evidence type="ECO:0000259" key="1">
    <source>
        <dbReference type="Pfam" id="PF00534"/>
    </source>
</evidence>
<reference evidence="2 3" key="1">
    <citation type="submission" date="2019-12" db="EMBL/GenBank/DDBJ databases">
        <title>Draft genome sequences Bradyrhizobium cajani AMBPC1010, Bradyrhizobium pachyrhizi AMBPC1040 and Bradyrhizobium yuanmingense ALSPC3051, three plant growth promoting strains isolated from nodules of Cajanus cajan L. in Dominican Republic.</title>
        <authorList>
            <person name="Flores-Felix J.D."/>
            <person name="Araujo J."/>
            <person name="Diaz-Alcantara C."/>
            <person name="Gonzalez-Andres F."/>
            <person name="Velazquez E."/>
        </authorList>
    </citation>
    <scope>NUCLEOTIDE SEQUENCE [LARGE SCALE GENOMIC DNA]</scope>
    <source>
        <strain evidence="2 3">1010</strain>
    </source>
</reference>
<dbReference type="PANTHER" id="PTHR12526:SF630">
    <property type="entry name" value="GLYCOSYLTRANSFERASE"/>
    <property type="match status" value="1"/>
</dbReference>
<keyword evidence="2" id="KW-0808">Transferase</keyword>
<dbReference type="Pfam" id="PF00534">
    <property type="entry name" value="Glycos_transf_1"/>
    <property type="match status" value="1"/>
</dbReference>
<dbReference type="AlphaFoldDB" id="A0A844T7R6"/>
<dbReference type="SUPFAM" id="SSF53756">
    <property type="entry name" value="UDP-Glycosyltransferase/glycogen phosphorylase"/>
    <property type="match status" value="1"/>
</dbReference>
<sequence length="406" mass="44671">MSILPRQYRSLPARNQIIMKVLAFNRHYLPGFKAGGPIRSLANMAEALGDEIGFFIGTLDRDLGDTEPYPQIDTNAWIKTGKAEVRYFAPGNVSIRAIRALIEELRPDCIYLNSFFDPIFSLRVLVARRIGLTPRIPLLLAPRGEFSLGALTLKSLRKLAYIKGVSMCGLTRGVMWHASTVIEADDISRSMLIDSSLIAVGSDLATAPPANAASAWKPRESGRPFRLCFLSRISPKKNLTGALRAVGLVKASVIFDIYGPKEDEAYWAECQKLIDELPPHVSVTYRGEVAHQDIASVFACYDLFLFPTLGENYGHVIFEAMSVGLPVLTSDQTPWNDLREAGAGWAIAPHPRSVAACIDEAAHWTLAEQSATRAACIRYAALILQDSQSIEQNRQLLFAAARIGVQ</sequence>
<dbReference type="Gene3D" id="3.40.50.2000">
    <property type="entry name" value="Glycogen Phosphorylase B"/>
    <property type="match status" value="1"/>
</dbReference>
<accession>A0A844T7R6</accession>
<dbReference type="Proteomes" id="UP000449969">
    <property type="component" value="Unassembled WGS sequence"/>
</dbReference>
<proteinExistence type="predicted"/>
<feature type="domain" description="Glycosyl transferase family 1" evidence="1">
    <location>
        <begin position="217"/>
        <end position="379"/>
    </location>
</feature>
<protein>
    <submittedName>
        <fullName evidence="2">Glycosyltransferase</fullName>
    </submittedName>
</protein>
<dbReference type="GO" id="GO:0016757">
    <property type="term" value="F:glycosyltransferase activity"/>
    <property type="evidence" value="ECO:0007669"/>
    <property type="project" value="InterPro"/>
</dbReference>
<dbReference type="EMBL" id="WQNE01000001">
    <property type="protein sequence ID" value="MVT71552.1"/>
    <property type="molecule type" value="Genomic_DNA"/>
</dbReference>
<dbReference type="PANTHER" id="PTHR12526">
    <property type="entry name" value="GLYCOSYLTRANSFERASE"/>
    <property type="match status" value="1"/>
</dbReference>
<gene>
    <name evidence="2" type="ORF">GPL20_00200</name>
</gene>
<comment type="caution">
    <text evidence="2">The sequence shown here is derived from an EMBL/GenBank/DDBJ whole genome shotgun (WGS) entry which is preliminary data.</text>
</comment>